<keyword evidence="7" id="KW-0479">Metal-binding</keyword>
<dbReference type="PROSITE" id="PS50994">
    <property type="entry name" value="INTEGRASE"/>
    <property type="match status" value="1"/>
</dbReference>
<keyword evidence="8" id="KW-0547">Nucleotide-binding</keyword>
<feature type="domain" description="Integrase catalytic" evidence="21">
    <location>
        <begin position="374"/>
        <end position="490"/>
    </location>
</feature>
<dbReference type="EMBL" id="AVOT02024277">
    <property type="protein sequence ID" value="MBW0514872.1"/>
    <property type="molecule type" value="Genomic_DNA"/>
</dbReference>
<reference evidence="22" key="1">
    <citation type="submission" date="2021-03" db="EMBL/GenBank/DDBJ databases">
        <title>Draft genome sequence of rust myrtle Austropuccinia psidii MF-1, a brazilian biotype.</title>
        <authorList>
            <person name="Quecine M.C."/>
            <person name="Pachon D.M.R."/>
            <person name="Bonatelli M.L."/>
            <person name="Correr F.H."/>
            <person name="Franceschini L.M."/>
            <person name="Leite T.F."/>
            <person name="Margarido G.R.A."/>
            <person name="Almeida C.A."/>
            <person name="Ferrarezi J.A."/>
            <person name="Labate C.A."/>
        </authorList>
    </citation>
    <scope>NUCLEOTIDE SEQUENCE</scope>
    <source>
        <strain evidence="22">MF-1</strain>
    </source>
</reference>
<dbReference type="InterPro" id="IPR036397">
    <property type="entry name" value="RNaseH_sf"/>
</dbReference>
<dbReference type="GO" id="GO:0003723">
    <property type="term" value="F:RNA binding"/>
    <property type="evidence" value="ECO:0007669"/>
    <property type="project" value="UniProtKB-KW"/>
</dbReference>
<dbReference type="GO" id="GO:0032196">
    <property type="term" value="P:transposition"/>
    <property type="evidence" value="ECO:0007669"/>
    <property type="project" value="UniProtKB-KW"/>
</dbReference>
<dbReference type="Pfam" id="PF25597">
    <property type="entry name" value="SH3_retrovirus"/>
    <property type="match status" value="1"/>
</dbReference>
<protein>
    <recommendedName>
        <fullName evidence="21">Integrase catalytic domain-containing protein</fullName>
    </recommendedName>
</protein>
<proteinExistence type="predicted"/>
<keyword evidence="18" id="KW-0233">DNA recombination</keyword>
<organism evidence="22 23">
    <name type="scientific">Austropuccinia psidii MF-1</name>
    <dbReference type="NCBI Taxonomy" id="1389203"/>
    <lineage>
        <taxon>Eukaryota</taxon>
        <taxon>Fungi</taxon>
        <taxon>Dikarya</taxon>
        <taxon>Basidiomycota</taxon>
        <taxon>Pucciniomycotina</taxon>
        <taxon>Pucciniomycetes</taxon>
        <taxon>Pucciniales</taxon>
        <taxon>Sphaerophragmiaceae</taxon>
        <taxon>Austropuccinia</taxon>
    </lineage>
</organism>
<dbReference type="InterPro" id="IPR025724">
    <property type="entry name" value="GAG-pre-integrase_dom"/>
</dbReference>
<dbReference type="Gene3D" id="3.30.420.10">
    <property type="entry name" value="Ribonuclease H-like superfamily/Ribonuclease H"/>
    <property type="match status" value="1"/>
</dbReference>
<keyword evidence="16" id="KW-0239">DNA-directed DNA polymerase</keyword>
<evidence type="ECO:0000313" key="22">
    <source>
        <dbReference type="EMBL" id="MBW0514872.1"/>
    </source>
</evidence>
<evidence type="ECO:0000256" key="11">
    <source>
        <dbReference type="ARBA" id="ARBA00022840"/>
    </source>
</evidence>
<dbReference type="SUPFAM" id="SSF53098">
    <property type="entry name" value="Ribonuclease H-like"/>
    <property type="match status" value="1"/>
</dbReference>
<dbReference type="PANTHER" id="PTHR42648">
    <property type="entry name" value="TRANSPOSASE, PUTATIVE-RELATED"/>
    <property type="match status" value="1"/>
</dbReference>
<dbReference type="GO" id="GO:0003887">
    <property type="term" value="F:DNA-directed DNA polymerase activity"/>
    <property type="evidence" value="ECO:0007669"/>
    <property type="project" value="UniProtKB-KW"/>
</dbReference>
<keyword evidence="3" id="KW-1188">Viral release from host cell</keyword>
<evidence type="ECO:0000256" key="15">
    <source>
        <dbReference type="ARBA" id="ARBA00022918"/>
    </source>
</evidence>
<keyword evidence="9" id="KW-0255">Endonuclease</keyword>
<dbReference type="Pfam" id="PF13976">
    <property type="entry name" value="gag_pre-integrs"/>
    <property type="match status" value="1"/>
</dbReference>
<keyword evidence="10" id="KW-0378">Hydrolase</keyword>
<dbReference type="GO" id="GO:0005524">
    <property type="term" value="F:ATP binding"/>
    <property type="evidence" value="ECO:0007669"/>
    <property type="project" value="UniProtKB-KW"/>
</dbReference>
<dbReference type="Pfam" id="PF22936">
    <property type="entry name" value="Pol_BBD"/>
    <property type="match status" value="1"/>
</dbReference>
<keyword evidence="13" id="KW-0694">RNA-binding</keyword>
<evidence type="ECO:0000256" key="10">
    <source>
        <dbReference type="ARBA" id="ARBA00022801"/>
    </source>
</evidence>
<keyword evidence="12" id="KW-0460">Magnesium</keyword>
<dbReference type="GO" id="GO:0006508">
    <property type="term" value="P:proteolysis"/>
    <property type="evidence" value="ECO:0007669"/>
    <property type="project" value="UniProtKB-KW"/>
</dbReference>
<dbReference type="GO" id="GO:0003964">
    <property type="term" value="F:RNA-directed DNA polymerase activity"/>
    <property type="evidence" value="ECO:0007669"/>
    <property type="project" value="UniProtKB-KW"/>
</dbReference>
<dbReference type="InterPro" id="IPR039537">
    <property type="entry name" value="Retrotran_Ty1/copia-like"/>
</dbReference>
<evidence type="ECO:0000313" key="23">
    <source>
        <dbReference type="Proteomes" id="UP000765509"/>
    </source>
</evidence>
<sequence>MDDDTMEDSNLLLERINEQYALKTAINQGRVVMEWVAIAYKGNLDDFIKKCRKALVDLALVKIKIPSDVLSYMILGNLCDHTSMYHLGDILAMSTKATENPTVNLNRLQNYARHLKVRQKDSVEEHPNTAFISSSSSHPSKPGYYCANGVHNPLNISHMPSICYIEFPHLWPKKKEKDNENPSTHLLLTQALVTITGFNRQKTQIIIDSAATHHIFSNKSLFTSLKKSSPFIVSTGDPTSNLYAEGVGSVSLIIEGKTLILENFILVPKISHNLISLLELLRDSVKIEKLSAERFVIKNSNETILSGKITNLLMTVLHQPVKAFISVESLWHQRLGHPSNQIMKTLGLPPPSETCEVCLTGKLSLIPFSESFDKDQHPLKCVNLDVVGPISRRSNTGLRYFLTIVDQFTLFKTVMFLKTKREAFNKFVKLKEFSKNFHNTRIKNLVSNRGGEFENEWFKDLATSCGFIHIFSPTATSEHNGFAEWVNRTILDKARCLLIRSNLPRTFGCKTFILVQQKDRDWKLAPTSEEGILLGFQNDNSSYQILQLREKTFVVTRHALFIEDHFPFLDKGSDCTDFSRWVNTGDENDIFFDCNEDAIEDSNSRSPPDNHHDVAIQESHSSAVDQTCQNIIPNNPHKIMVIGP</sequence>
<keyword evidence="5" id="KW-0548">Nucleotidyltransferase</keyword>
<name>A0A9Q3HSN5_9BASI</name>
<dbReference type="GO" id="GO:0004519">
    <property type="term" value="F:endonuclease activity"/>
    <property type="evidence" value="ECO:0007669"/>
    <property type="project" value="UniProtKB-KW"/>
</dbReference>
<evidence type="ECO:0000256" key="19">
    <source>
        <dbReference type="ARBA" id="ARBA00048173"/>
    </source>
</evidence>
<evidence type="ECO:0000256" key="8">
    <source>
        <dbReference type="ARBA" id="ARBA00022741"/>
    </source>
</evidence>
<evidence type="ECO:0000256" key="17">
    <source>
        <dbReference type="ARBA" id="ARBA00023113"/>
    </source>
</evidence>
<comment type="function">
    <text evidence="1">The aspartyl protease (PR) mediates the proteolytic cleavages of the Gag and Gag-Pol polyproteins after assembly of the VLP.</text>
</comment>
<evidence type="ECO:0000256" key="4">
    <source>
        <dbReference type="ARBA" id="ARBA00022670"/>
    </source>
</evidence>
<evidence type="ECO:0000256" key="12">
    <source>
        <dbReference type="ARBA" id="ARBA00022842"/>
    </source>
</evidence>
<keyword evidence="2" id="KW-0815">Transposition</keyword>
<evidence type="ECO:0000256" key="13">
    <source>
        <dbReference type="ARBA" id="ARBA00022884"/>
    </source>
</evidence>
<evidence type="ECO:0000259" key="21">
    <source>
        <dbReference type="PROSITE" id="PS50994"/>
    </source>
</evidence>
<dbReference type="GO" id="GO:0006310">
    <property type="term" value="P:DNA recombination"/>
    <property type="evidence" value="ECO:0007669"/>
    <property type="project" value="UniProtKB-KW"/>
</dbReference>
<keyword evidence="23" id="KW-1185">Reference proteome</keyword>
<dbReference type="GO" id="GO:0046872">
    <property type="term" value="F:metal ion binding"/>
    <property type="evidence" value="ECO:0007669"/>
    <property type="project" value="UniProtKB-KW"/>
</dbReference>
<accession>A0A9Q3HSN5</accession>
<keyword evidence="4" id="KW-0645">Protease</keyword>
<evidence type="ECO:0000256" key="2">
    <source>
        <dbReference type="ARBA" id="ARBA00022578"/>
    </source>
</evidence>
<evidence type="ECO:0000256" key="14">
    <source>
        <dbReference type="ARBA" id="ARBA00022908"/>
    </source>
</evidence>
<keyword evidence="15" id="KW-0695">RNA-directed DNA polymerase</keyword>
<dbReference type="InterPro" id="IPR057670">
    <property type="entry name" value="SH3_retrovirus"/>
</dbReference>
<evidence type="ECO:0000256" key="5">
    <source>
        <dbReference type="ARBA" id="ARBA00022695"/>
    </source>
</evidence>
<keyword evidence="14" id="KW-0229">DNA integration</keyword>
<dbReference type="InterPro" id="IPR001584">
    <property type="entry name" value="Integrase_cat-core"/>
</dbReference>
<comment type="caution">
    <text evidence="22">The sequence shown here is derived from an EMBL/GenBank/DDBJ whole genome shotgun (WGS) entry which is preliminary data.</text>
</comment>
<evidence type="ECO:0000256" key="1">
    <source>
        <dbReference type="ARBA" id="ARBA00002180"/>
    </source>
</evidence>
<dbReference type="GO" id="GO:0015074">
    <property type="term" value="P:DNA integration"/>
    <property type="evidence" value="ECO:0007669"/>
    <property type="project" value="UniProtKB-KW"/>
</dbReference>
<evidence type="ECO:0000256" key="7">
    <source>
        <dbReference type="ARBA" id="ARBA00022723"/>
    </source>
</evidence>
<comment type="catalytic activity">
    <reaction evidence="20">
        <text>DNA(n) + a 2'-deoxyribonucleoside 5'-triphosphate = DNA(n+1) + diphosphate</text>
        <dbReference type="Rhea" id="RHEA:22508"/>
        <dbReference type="Rhea" id="RHEA-COMP:17339"/>
        <dbReference type="Rhea" id="RHEA-COMP:17340"/>
        <dbReference type="ChEBI" id="CHEBI:33019"/>
        <dbReference type="ChEBI" id="CHEBI:61560"/>
        <dbReference type="ChEBI" id="CHEBI:173112"/>
        <dbReference type="EC" id="2.7.7.7"/>
    </reaction>
</comment>
<keyword evidence="11" id="KW-0067">ATP-binding</keyword>
<keyword evidence="6" id="KW-0540">Nuclease</keyword>
<dbReference type="InterPro" id="IPR054722">
    <property type="entry name" value="PolX-like_BBD"/>
</dbReference>
<gene>
    <name evidence="22" type="ORF">O181_054587</name>
</gene>
<dbReference type="GO" id="GO:0005634">
    <property type="term" value="C:nucleus"/>
    <property type="evidence" value="ECO:0007669"/>
    <property type="project" value="UniProtKB-ARBA"/>
</dbReference>
<evidence type="ECO:0000256" key="16">
    <source>
        <dbReference type="ARBA" id="ARBA00022932"/>
    </source>
</evidence>
<keyword evidence="16" id="KW-0808">Transferase</keyword>
<evidence type="ECO:0000256" key="3">
    <source>
        <dbReference type="ARBA" id="ARBA00022612"/>
    </source>
</evidence>
<evidence type="ECO:0000256" key="9">
    <source>
        <dbReference type="ARBA" id="ARBA00022759"/>
    </source>
</evidence>
<dbReference type="GO" id="GO:0008233">
    <property type="term" value="F:peptidase activity"/>
    <property type="evidence" value="ECO:0007669"/>
    <property type="project" value="UniProtKB-KW"/>
</dbReference>
<comment type="catalytic activity">
    <reaction evidence="19">
        <text>DNA(n) + a 2'-deoxyribonucleoside 5'-triphosphate = DNA(n+1) + diphosphate</text>
        <dbReference type="Rhea" id="RHEA:22508"/>
        <dbReference type="Rhea" id="RHEA-COMP:17339"/>
        <dbReference type="Rhea" id="RHEA-COMP:17340"/>
        <dbReference type="ChEBI" id="CHEBI:33019"/>
        <dbReference type="ChEBI" id="CHEBI:61560"/>
        <dbReference type="ChEBI" id="CHEBI:173112"/>
        <dbReference type="EC" id="2.7.7.49"/>
    </reaction>
</comment>
<evidence type="ECO:0000256" key="18">
    <source>
        <dbReference type="ARBA" id="ARBA00023172"/>
    </source>
</evidence>
<dbReference type="AlphaFoldDB" id="A0A9Q3HSN5"/>
<evidence type="ECO:0000256" key="20">
    <source>
        <dbReference type="ARBA" id="ARBA00049244"/>
    </source>
</evidence>
<keyword evidence="17" id="KW-0917">Virion maturation</keyword>
<evidence type="ECO:0000256" key="6">
    <source>
        <dbReference type="ARBA" id="ARBA00022722"/>
    </source>
</evidence>
<dbReference type="Proteomes" id="UP000765509">
    <property type="component" value="Unassembled WGS sequence"/>
</dbReference>
<dbReference type="InterPro" id="IPR012337">
    <property type="entry name" value="RNaseH-like_sf"/>
</dbReference>
<dbReference type="PANTHER" id="PTHR42648:SF11">
    <property type="entry name" value="TRANSPOSON TY4-P GAG-POL POLYPROTEIN"/>
    <property type="match status" value="1"/>
</dbReference>